<accession>A0ABU6F1Z1</accession>
<protein>
    <submittedName>
        <fullName evidence="2">PrgI family protein</fullName>
    </submittedName>
</protein>
<dbReference type="Pfam" id="PF12666">
    <property type="entry name" value="PrgI"/>
    <property type="match status" value="1"/>
</dbReference>
<name>A0ABU6F1Z1_9ACTN</name>
<sequence>MSVPNSPSPTRYSVRIPADVDREDTVLAHLTARQLLLLSVTGVVLYGLWTVSRPFVPVAVFLVVALPVAGAVAILALGQRDGVSLDRLLLAAIRQRTTPRHQVAAPEGIHPPPPWLARSATAPDGRSLTDTLAVPLQLPARDVTNTGVIDLGPDGLAAIGVCGTVNFALRTATEQEALVGAFGRYLHSLTAPVQILVRAERLDLSAQVAELRECAPALPHPSLEAAAREHADYLVTLADRVDLLRRQVLLVLREPLLSHPGVPAEGDSARPRALTARARRRHARRPSASDATWRAAEARLARRLTEAVELLGPIGITVTPLDAGQATAVLAAACNPDGLLRPSSALAGADEVITATAVPYEDREGREPP</sequence>
<evidence type="ECO:0000313" key="2">
    <source>
        <dbReference type="EMBL" id="MEB8338021.1"/>
    </source>
</evidence>
<reference evidence="2 3" key="1">
    <citation type="submission" date="2022-10" db="EMBL/GenBank/DDBJ databases">
        <authorList>
            <person name="Xie J."/>
            <person name="Shen N."/>
        </authorList>
    </citation>
    <scope>NUCLEOTIDE SEQUENCE [LARGE SCALE GENOMIC DNA]</scope>
    <source>
        <strain evidence="2 3">YIM65594</strain>
    </source>
</reference>
<keyword evidence="1" id="KW-1133">Transmembrane helix</keyword>
<dbReference type="InterPro" id="IPR024414">
    <property type="entry name" value="Uncharacterised_PrgI"/>
</dbReference>
<gene>
    <name evidence="2" type="ORF">OKJ99_10955</name>
</gene>
<evidence type="ECO:0000313" key="3">
    <source>
        <dbReference type="Proteomes" id="UP001354931"/>
    </source>
</evidence>
<keyword evidence="1" id="KW-0472">Membrane</keyword>
<keyword evidence="1" id="KW-0812">Transmembrane</keyword>
<organism evidence="2 3">
    <name type="scientific">Streptomyces endophyticus</name>
    <dbReference type="NCBI Taxonomy" id="714166"/>
    <lineage>
        <taxon>Bacteria</taxon>
        <taxon>Bacillati</taxon>
        <taxon>Actinomycetota</taxon>
        <taxon>Actinomycetes</taxon>
        <taxon>Kitasatosporales</taxon>
        <taxon>Streptomycetaceae</taxon>
        <taxon>Streptomyces</taxon>
    </lineage>
</organism>
<dbReference type="EMBL" id="JAOZYC010000088">
    <property type="protein sequence ID" value="MEB8338021.1"/>
    <property type="molecule type" value="Genomic_DNA"/>
</dbReference>
<dbReference type="RefSeq" id="WP_326015725.1">
    <property type="nucleotide sequence ID" value="NZ_JAOZYC010000088.1"/>
</dbReference>
<proteinExistence type="predicted"/>
<comment type="caution">
    <text evidence="2">The sequence shown here is derived from an EMBL/GenBank/DDBJ whole genome shotgun (WGS) entry which is preliminary data.</text>
</comment>
<feature type="transmembrane region" description="Helical" evidence="1">
    <location>
        <begin position="55"/>
        <end position="77"/>
    </location>
</feature>
<dbReference type="Proteomes" id="UP001354931">
    <property type="component" value="Unassembled WGS sequence"/>
</dbReference>
<feature type="transmembrane region" description="Helical" evidence="1">
    <location>
        <begin position="30"/>
        <end position="49"/>
    </location>
</feature>
<evidence type="ECO:0000256" key="1">
    <source>
        <dbReference type="SAM" id="Phobius"/>
    </source>
</evidence>
<keyword evidence="3" id="KW-1185">Reference proteome</keyword>